<proteinExistence type="predicted"/>
<protein>
    <recommendedName>
        <fullName evidence="3">LPS-assembly lipoprotein</fullName>
    </recommendedName>
</protein>
<accession>A0A8E0KJ03</accession>
<comment type="caution">
    <text evidence="1">The sequence shown here is derived from an EMBL/GenBank/DDBJ whole genome shotgun (WGS) entry which is preliminary data.</text>
</comment>
<reference evidence="2" key="1">
    <citation type="journal article" date="2013" name="Genome Announc.">
        <title>Draft Genome Sequence of the Dimorphic Prosthecate Bacterium Brevundimonas abyssalis TAR-001T.</title>
        <authorList>
            <person name="Tsubouchi T."/>
            <person name="Nishi S."/>
            <person name="Usui K."/>
            <person name="Shimane Y."/>
            <person name="Takaki Y."/>
            <person name="Maruyama T."/>
            <person name="Hatada Y."/>
        </authorList>
    </citation>
    <scope>NUCLEOTIDE SEQUENCE [LARGE SCALE GENOMIC DNA]</scope>
    <source>
        <strain evidence="2">TAR-001</strain>
    </source>
</reference>
<gene>
    <name evidence="1" type="ORF">MBEBAB_1358</name>
</gene>
<dbReference type="AlphaFoldDB" id="A0A8E0KJ03"/>
<evidence type="ECO:0000313" key="2">
    <source>
        <dbReference type="Proteomes" id="UP000016569"/>
    </source>
</evidence>
<dbReference type="GO" id="GO:0043165">
    <property type="term" value="P:Gram-negative-bacterium-type cell outer membrane assembly"/>
    <property type="evidence" value="ECO:0007669"/>
    <property type="project" value="InterPro"/>
</dbReference>
<evidence type="ECO:0000313" key="1">
    <source>
        <dbReference type="EMBL" id="GAD59108.1"/>
    </source>
</evidence>
<name>A0A8E0KJ03_9CAUL</name>
<dbReference type="EMBL" id="BATC01000018">
    <property type="protein sequence ID" value="GAD59108.1"/>
    <property type="molecule type" value="Genomic_DNA"/>
</dbReference>
<keyword evidence="2" id="KW-1185">Reference proteome</keyword>
<organism evidence="1 2">
    <name type="scientific">Brevundimonas abyssalis TAR-001</name>
    <dbReference type="NCBI Taxonomy" id="1391729"/>
    <lineage>
        <taxon>Bacteria</taxon>
        <taxon>Pseudomonadati</taxon>
        <taxon>Pseudomonadota</taxon>
        <taxon>Alphaproteobacteria</taxon>
        <taxon>Caulobacterales</taxon>
        <taxon>Caulobacteraceae</taxon>
        <taxon>Brevundimonas</taxon>
    </lineage>
</organism>
<evidence type="ECO:0008006" key="3">
    <source>
        <dbReference type="Google" id="ProtNLM"/>
    </source>
</evidence>
<dbReference type="GO" id="GO:0019867">
    <property type="term" value="C:outer membrane"/>
    <property type="evidence" value="ECO:0007669"/>
    <property type="project" value="InterPro"/>
</dbReference>
<dbReference type="Proteomes" id="UP000016569">
    <property type="component" value="Unassembled WGS sequence"/>
</dbReference>
<dbReference type="Gene3D" id="3.30.160.150">
    <property type="entry name" value="Lipoprotein like domain"/>
    <property type="match status" value="1"/>
</dbReference>
<sequence>MLAACGFTPLYAEPGVSPTLSRISVSVPDTRAGYELRQALEDELAWDRGQTPLWRLQTDVEQRRGALGRRVDDTVSRYELVMVVRYQLTPVSGGEVITDAVTATVTYAAADQAYAAIAAQRDGEQRAVAEAARLIRLDLSRALAELNRP</sequence>
<dbReference type="InterPro" id="IPR007485">
    <property type="entry name" value="LPS_assembly_LptE"/>
</dbReference>
<dbReference type="Pfam" id="PF04390">
    <property type="entry name" value="LptE"/>
    <property type="match status" value="1"/>
</dbReference>